<accession>A0A8S9S9X7</accession>
<evidence type="ECO:0000313" key="1">
    <source>
        <dbReference type="EMBL" id="KAF3589448.1"/>
    </source>
</evidence>
<dbReference type="EMBL" id="QGKX02000088">
    <property type="protein sequence ID" value="KAF3589448.1"/>
    <property type="molecule type" value="Genomic_DNA"/>
</dbReference>
<protein>
    <submittedName>
        <fullName evidence="1">Uncharacterized protein</fullName>
    </submittedName>
</protein>
<gene>
    <name evidence="1" type="ORF">F2Q69_00029342</name>
</gene>
<reference evidence="1" key="1">
    <citation type="submission" date="2019-12" db="EMBL/GenBank/DDBJ databases">
        <title>Genome sequencing and annotation of Brassica cretica.</title>
        <authorList>
            <person name="Studholme D.J."/>
            <person name="Sarris P."/>
        </authorList>
    </citation>
    <scope>NUCLEOTIDE SEQUENCE</scope>
    <source>
        <strain evidence="1">PFS-109/04</strain>
        <tissue evidence="1">Leaf</tissue>
    </source>
</reference>
<organism evidence="1 2">
    <name type="scientific">Brassica cretica</name>
    <name type="common">Mustard</name>
    <dbReference type="NCBI Taxonomy" id="69181"/>
    <lineage>
        <taxon>Eukaryota</taxon>
        <taxon>Viridiplantae</taxon>
        <taxon>Streptophyta</taxon>
        <taxon>Embryophyta</taxon>
        <taxon>Tracheophyta</taxon>
        <taxon>Spermatophyta</taxon>
        <taxon>Magnoliopsida</taxon>
        <taxon>eudicotyledons</taxon>
        <taxon>Gunneridae</taxon>
        <taxon>Pentapetalae</taxon>
        <taxon>rosids</taxon>
        <taxon>malvids</taxon>
        <taxon>Brassicales</taxon>
        <taxon>Brassicaceae</taxon>
        <taxon>Brassiceae</taxon>
        <taxon>Brassica</taxon>
    </lineage>
</organism>
<evidence type="ECO:0000313" key="2">
    <source>
        <dbReference type="Proteomes" id="UP000712600"/>
    </source>
</evidence>
<proteinExistence type="predicted"/>
<dbReference type="AlphaFoldDB" id="A0A8S9S9X7"/>
<dbReference type="Proteomes" id="UP000712600">
    <property type="component" value="Unassembled WGS sequence"/>
</dbReference>
<name>A0A8S9S9X7_BRACR</name>
<comment type="caution">
    <text evidence="1">The sequence shown here is derived from an EMBL/GenBank/DDBJ whole genome shotgun (WGS) entry which is preliminary data.</text>
</comment>
<sequence length="230" mass="25077">MRTADVRLARLGLRLLRPGSARLPAFHVFCCPAECYGGACFFLHTRRLVEQGSQSPLCSRYGEVLPQWCALVVFRLRRVAFRSLSFSHTQLGCCFGVVYGFDSLRVRGAPTCPPLAMALYLGVGGGLRLLNRSDKLLGPLSAALYVPCLLLFHLQTGQTPGLGVMRSWPLAWLCVRGGGCSEVLLELFLVEPIIKSRSSGRPKLSGSISRFNCGSSFCGKRWFGSVEASG</sequence>